<comment type="caution">
    <text evidence="5">The sequence shown here is derived from an EMBL/GenBank/DDBJ whole genome shotgun (WGS) entry which is preliminary data.</text>
</comment>
<dbReference type="Gene3D" id="3.20.20.10">
    <property type="entry name" value="Alanine racemase"/>
    <property type="match status" value="2"/>
</dbReference>
<name>A0A7D8US53_9HELO</name>
<dbReference type="GO" id="GO:0030170">
    <property type="term" value="F:pyridoxal phosphate binding"/>
    <property type="evidence" value="ECO:0007669"/>
    <property type="project" value="UniProtKB-UniRule"/>
</dbReference>
<keyword evidence="1 2" id="KW-0663">Pyridoxal phosphate</keyword>
<feature type="modified residue" description="N6-(pyridoxal phosphate)lysine" evidence="2">
    <location>
        <position position="42"/>
    </location>
</feature>
<dbReference type="PANTHER" id="PTHR10146">
    <property type="entry name" value="PROLINE SYNTHETASE CO-TRANSCRIBED BACTERIAL HOMOLOG PROTEIN"/>
    <property type="match status" value="1"/>
</dbReference>
<dbReference type="Pfam" id="PF01168">
    <property type="entry name" value="Ala_racemase_N"/>
    <property type="match status" value="1"/>
</dbReference>
<dbReference type="AlphaFoldDB" id="A0A7D8US53"/>
<evidence type="ECO:0000256" key="3">
    <source>
        <dbReference type="RuleBase" id="RU004514"/>
    </source>
</evidence>
<evidence type="ECO:0000259" key="4">
    <source>
        <dbReference type="Pfam" id="PF01168"/>
    </source>
</evidence>
<organism evidence="5 6">
    <name type="scientific">Lachnellula cervina</name>
    <dbReference type="NCBI Taxonomy" id="1316786"/>
    <lineage>
        <taxon>Eukaryota</taxon>
        <taxon>Fungi</taxon>
        <taxon>Dikarya</taxon>
        <taxon>Ascomycota</taxon>
        <taxon>Pezizomycotina</taxon>
        <taxon>Leotiomycetes</taxon>
        <taxon>Helotiales</taxon>
        <taxon>Lachnaceae</taxon>
        <taxon>Lachnellula</taxon>
    </lineage>
</organism>
<dbReference type="EMBL" id="QGMG01000163">
    <property type="protein sequence ID" value="TVY56403.1"/>
    <property type="molecule type" value="Genomic_DNA"/>
</dbReference>
<keyword evidence="6" id="KW-1185">Reference proteome</keyword>
<dbReference type="InterPro" id="IPR011078">
    <property type="entry name" value="PyrdxlP_homeostasis"/>
</dbReference>
<sequence>MSDEIKIDDMRAKTLVSALQAVQARVTKAAGGRKVRLVAVSKLKPPADILALYQDESVKQRHFGENYAQELMEKAAMLPKDIQWHFIGGLQSIRRAPKLKFSFAAAAQLNPNQSNARPINITRQAYEPFYLTSDKCKPLASTLPNLHTVSSVDSLKKATQLNLGRSSFPASPPLHIHIQLNTSGEAAKSGTVPGPDSTALAQHIVKECPHLKLAGLMTIGAIARSKATGEGEENEDFKVLKEERDRLVGELELGGEGGLELSMGMSEDFEGAIGMGSDEVRVGSTIFGTRPAKEDFKVKGEVEEGKA</sequence>
<protein>
    <recommendedName>
        <fullName evidence="2">Pyridoxal phosphate homeostasis protein</fullName>
        <shortName evidence="2">PLP homeostasis protein</shortName>
    </recommendedName>
</protein>
<comment type="similarity">
    <text evidence="2 3">Belongs to the pyridoxal phosphate-binding protein YggS/PROSC family.</text>
</comment>
<reference evidence="5 6" key="1">
    <citation type="submission" date="2018-05" db="EMBL/GenBank/DDBJ databases">
        <title>Whole genome sequencing for identification of molecular markers to develop diagnostic detection tools for the regulated plant pathogen Lachnellula willkommii.</title>
        <authorList>
            <person name="Giroux E."/>
            <person name="Bilodeau G."/>
        </authorList>
    </citation>
    <scope>NUCLEOTIDE SEQUENCE [LARGE SCALE GENOMIC DNA]</scope>
    <source>
        <strain evidence="5 6">CBS 625.97</strain>
    </source>
</reference>
<dbReference type="InterPro" id="IPR029066">
    <property type="entry name" value="PLP-binding_barrel"/>
</dbReference>
<feature type="domain" description="Alanine racemase N-terminal" evidence="4">
    <location>
        <begin position="24"/>
        <end position="291"/>
    </location>
</feature>
<evidence type="ECO:0000256" key="1">
    <source>
        <dbReference type="ARBA" id="ARBA00022898"/>
    </source>
</evidence>
<comment type="function">
    <text evidence="2">Pyridoxal 5'-phosphate (PLP)-binding protein, which may be involved in intracellular homeostatic regulation of pyridoxal 5'-phosphate (PLP), the active form of vitamin B6.</text>
</comment>
<gene>
    <name evidence="5" type="primary">SPAC644.09</name>
    <name evidence="5" type="ORF">LCER1_G004355</name>
</gene>
<proteinExistence type="inferred from homology"/>
<dbReference type="InterPro" id="IPR001608">
    <property type="entry name" value="Ala_racemase_N"/>
</dbReference>
<dbReference type="NCBIfam" id="TIGR00044">
    <property type="entry name" value="YggS family pyridoxal phosphate-dependent enzyme"/>
    <property type="match status" value="1"/>
</dbReference>
<evidence type="ECO:0000313" key="6">
    <source>
        <dbReference type="Proteomes" id="UP000481288"/>
    </source>
</evidence>
<evidence type="ECO:0000313" key="5">
    <source>
        <dbReference type="EMBL" id="TVY56403.1"/>
    </source>
</evidence>
<dbReference type="PANTHER" id="PTHR10146:SF14">
    <property type="entry name" value="PYRIDOXAL PHOSPHATE HOMEOSTASIS PROTEIN"/>
    <property type="match status" value="1"/>
</dbReference>
<dbReference type="Proteomes" id="UP000481288">
    <property type="component" value="Unassembled WGS sequence"/>
</dbReference>
<dbReference type="OrthoDB" id="10264196at2759"/>
<accession>A0A7D8US53</accession>
<evidence type="ECO:0000256" key="2">
    <source>
        <dbReference type="HAMAP-Rule" id="MF_03225"/>
    </source>
</evidence>
<dbReference type="SUPFAM" id="SSF51419">
    <property type="entry name" value="PLP-binding barrel"/>
    <property type="match status" value="2"/>
</dbReference>
<dbReference type="HAMAP" id="MF_02087">
    <property type="entry name" value="PLP_homeostasis"/>
    <property type="match status" value="1"/>
</dbReference>